<name>A0A7W3W7G3_9PSEU</name>
<feature type="transmembrane region" description="Helical" evidence="1">
    <location>
        <begin position="182"/>
        <end position="203"/>
    </location>
</feature>
<evidence type="ECO:0000313" key="2">
    <source>
        <dbReference type="EMBL" id="MBB1160188.1"/>
    </source>
</evidence>
<dbReference type="PANTHER" id="PTHR37305:SF1">
    <property type="entry name" value="MEMBRANE PROTEIN"/>
    <property type="match status" value="1"/>
</dbReference>
<dbReference type="Pfam" id="PF12730">
    <property type="entry name" value="ABC2_membrane_4"/>
    <property type="match status" value="1"/>
</dbReference>
<gene>
    <name evidence="2" type="ORF">H4281_44175</name>
</gene>
<organism evidence="2 3">
    <name type="scientific">Amycolatopsis dendrobii</name>
    <dbReference type="NCBI Taxonomy" id="2760662"/>
    <lineage>
        <taxon>Bacteria</taxon>
        <taxon>Bacillati</taxon>
        <taxon>Actinomycetota</taxon>
        <taxon>Actinomycetes</taxon>
        <taxon>Pseudonocardiales</taxon>
        <taxon>Pseudonocardiaceae</taxon>
        <taxon>Amycolatopsis</taxon>
    </lineage>
</organism>
<keyword evidence="1" id="KW-1133">Transmembrane helix</keyword>
<keyword evidence="1" id="KW-0812">Transmembrane</keyword>
<feature type="transmembrane region" description="Helical" evidence="1">
    <location>
        <begin position="104"/>
        <end position="130"/>
    </location>
</feature>
<evidence type="ECO:0000313" key="3">
    <source>
        <dbReference type="Proteomes" id="UP000526734"/>
    </source>
</evidence>
<proteinExistence type="predicted"/>
<feature type="transmembrane region" description="Helical" evidence="1">
    <location>
        <begin position="231"/>
        <end position="252"/>
    </location>
</feature>
<accession>A0A7W3W7G3</accession>
<sequence length="257" mass="26604">MMVSGTLRSEWIKLRSLRSTWYTVASLFAAGLGITALATASAGAEYAKATAAERAAWDPTSLSLKSFIVAQLIIGVLGVLIVTSEYATGLIQMSLTATPRRSRLLAAKVALAAGVAVVAGQMLMFAAFLIGQGFLAGQQLPHVSLGDPGVFGAVVGGGLYLAAIALLAVGLGTLIRATAGALAALVGIVLLVPAVADLFPAWMQWLFTFWPSKGAAAIFSVKLDPAYPNPWLNLAGLYVGVAVVLAVAFAAFRRRDV</sequence>
<comment type="caution">
    <text evidence="2">The sequence shown here is derived from an EMBL/GenBank/DDBJ whole genome shotgun (WGS) entry which is preliminary data.</text>
</comment>
<dbReference type="EMBL" id="JACGZW010000028">
    <property type="protein sequence ID" value="MBB1160188.1"/>
    <property type="molecule type" value="Genomic_DNA"/>
</dbReference>
<evidence type="ECO:0000256" key="1">
    <source>
        <dbReference type="SAM" id="Phobius"/>
    </source>
</evidence>
<protein>
    <submittedName>
        <fullName evidence="2">ABC transporter permease</fullName>
    </submittedName>
</protein>
<dbReference type="PANTHER" id="PTHR37305">
    <property type="entry name" value="INTEGRAL MEMBRANE PROTEIN-RELATED"/>
    <property type="match status" value="1"/>
</dbReference>
<feature type="transmembrane region" description="Helical" evidence="1">
    <location>
        <begin position="21"/>
        <end position="42"/>
    </location>
</feature>
<keyword evidence="1" id="KW-0472">Membrane</keyword>
<feature type="transmembrane region" description="Helical" evidence="1">
    <location>
        <begin position="150"/>
        <end position="175"/>
    </location>
</feature>
<dbReference type="AlphaFoldDB" id="A0A7W3W7G3"/>
<keyword evidence="3" id="KW-1185">Reference proteome</keyword>
<reference evidence="2 3" key="1">
    <citation type="submission" date="2020-08" db="EMBL/GenBank/DDBJ databases">
        <title>Amycolatopsis sp. nov. DR6-1 isolated from Dendrobium heterocarpum.</title>
        <authorList>
            <person name="Tedsree N."/>
            <person name="Kuncharoen N."/>
            <person name="Likhitwitayawuid K."/>
            <person name="Tanasupawat S."/>
        </authorList>
    </citation>
    <scope>NUCLEOTIDE SEQUENCE [LARGE SCALE GENOMIC DNA]</scope>
    <source>
        <strain evidence="2 3">DR6-1</strain>
    </source>
</reference>
<dbReference type="Proteomes" id="UP000526734">
    <property type="component" value="Unassembled WGS sequence"/>
</dbReference>
<dbReference type="RefSeq" id="WP_182896811.1">
    <property type="nucleotide sequence ID" value="NZ_JACGZW010000028.1"/>
</dbReference>
<feature type="transmembrane region" description="Helical" evidence="1">
    <location>
        <begin position="62"/>
        <end position="83"/>
    </location>
</feature>